<evidence type="ECO:0000313" key="1">
    <source>
        <dbReference type="EMBL" id="ACS42393.1"/>
    </source>
</evidence>
<sequence length="72" mass="7426">MTGPSALLSPAYAGVPIGEPTTARSCQSITAVGSRFLVTTRFVPHLLVSRRRGRAVSTMGGFACLAKISCSG</sequence>
<dbReference type="HOGENOM" id="CLU_2717726_0_0_5"/>
<keyword evidence="2" id="KW-1185">Reference proteome</keyword>
<proteinExistence type="predicted"/>
<dbReference type="KEGG" id="mea:Mex_1p4770"/>
<protein>
    <submittedName>
        <fullName evidence="1">Uncharacterized protein</fullName>
    </submittedName>
</protein>
<dbReference type="STRING" id="272630.MexAM1_META1p4770"/>
<gene>
    <name evidence="1" type="ordered locus">MexAM1_META1p4770</name>
</gene>
<accession>C5ARQ5</accession>
<dbReference type="EMBL" id="CP001510">
    <property type="protein sequence ID" value="ACS42393.1"/>
    <property type="molecule type" value="Genomic_DNA"/>
</dbReference>
<dbReference type="AlphaFoldDB" id="C5ARQ5"/>
<dbReference type="Proteomes" id="UP000009081">
    <property type="component" value="Chromosome"/>
</dbReference>
<evidence type="ECO:0000313" key="2">
    <source>
        <dbReference type="Proteomes" id="UP000009081"/>
    </source>
</evidence>
<name>C5ARQ5_METEA</name>
<reference evidence="1 2" key="1">
    <citation type="journal article" date="2009" name="PLoS ONE">
        <title>Methylobacterium genome sequences: a reference blueprint to investigate microbial metabolism of C1 compounds from natural and industrial sources.</title>
        <authorList>
            <person name="Vuilleumier S."/>
            <person name="Chistoserdova L."/>
            <person name="Lee M.-C."/>
            <person name="Bringel F."/>
            <person name="Lajus A."/>
            <person name="Zhou Y."/>
            <person name="Gourion B."/>
            <person name="Barbe V."/>
            <person name="Chang J."/>
            <person name="Cruveiller S."/>
            <person name="Dossat C."/>
            <person name="Gillett W."/>
            <person name="Gruffaz C."/>
            <person name="Haugen E."/>
            <person name="Hourcade E."/>
            <person name="Levy R."/>
            <person name="Mangenot S."/>
            <person name="Muller E."/>
            <person name="Nadalig T."/>
            <person name="Pagni M."/>
            <person name="Penny C."/>
            <person name="Peyraud R."/>
            <person name="Robinson D.G."/>
            <person name="Roche D."/>
            <person name="Rouy Z."/>
            <person name="Saenampechek C."/>
            <person name="Salvignol G."/>
            <person name="Vallenet D."/>
            <person name="Wu Z."/>
            <person name="Marx C.J."/>
            <person name="Vorholt J.A."/>
            <person name="Olson M.V."/>
            <person name="Kaul R."/>
            <person name="Weissenbach J."/>
            <person name="Medigue C."/>
            <person name="Lidstrom M.E."/>
        </authorList>
    </citation>
    <scope>NUCLEOTIDE SEQUENCE [LARGE SCALE GENOMIC DNA]</scope>
    <source>
        <strain evidence="2">ATCC 14718 / DSM 1338 / JCM 2805 / NCIMB 9133 / AM1</strain>
    </source>
</reference>
<organism evidence="1 2">
    <name type="scientific">Methylorubrum extorquens (strain ATCC 14718 / DSM 1338 / JCM 2805 / NCIMB 9133 / AM1)</name>
    <name type="common">Methylobacterium extorquens</name>
    <dbReference type="NCBI Taxonomy" id="272630"/>
    <lineage>
        <taxon>Bacteria</taxon>
        <taxon>Pseudomonadati</taxon>
        <taxon>Pseudomonadota</taxon>
        <taxon>Alphaproteobacteria</taxon>
        <taxon>Hyphomicrobiales</taxon>
        <taxon>Methylobacteriaceae</taxon>
        <taxon>Methylorubrum</taxon>
    </lineage>
</organism>